<dbReference type="AlphaFoldDB" id="A1ZUU5"/>
<dbReference type="Proteomes" id="UP000004095">
    <property type="component" value="Unassembled WGS sequence"/>
</dbReference>
<evidence type="ECO:0000313" key="2">
    <source>
        <dbReference type="Proteomes" id="UP000004095"/>
    </source>
</evidence>
<name>A1ZUU5_MICM2</name>
<proteinExistence type="predicted"/>
<organism evidence="1 2">
    <name type="scientific">Microscilla marina ATCC 23134</name>
    <dbReference type="NCBI Taxonomy" id="313606"/>
    <lineage>
        <taxon>Bacteria</taxon>
        <taxon>Pseudomonadati</taxon>
        <taxon>Bacteroidota</taxon>
        <taxon>Cytophagia</taxon>
        <taxon>Cytophagales</taxon>
        <taxon>Microscillaceae</taxon>
        <taxon>Microscilla</taxon>
    </lineage>
</organism>
<gene>
    <name evidence="1" type="ORF">M23134_07661</name>
</gene>
<accession>A1ZUU5</accession>
<dbReference type="EMBL" id="AAWS01000042">
    <property type="protein sequence ID" value="EAY25849.1"/>
    <property type="molecule type" value="Genomic_DNA"/>
</dbReference>
<evidence type="ECO:0000313" key="1">
    <source>
        <dbReference type="EMBL" id="EAY25849.1"/>
    </source>
</evidence>
<comment type="caution">
    <text evidence="1">The sequence shown here is derived from an EMBL/GenBank/DDBJ whole genome shotgun (WGS) entry which is preliminary data.</text>
</comment>
<sequence>MAQIIYERSLMIKNTHLHKTNLAYQGWFCALDHYLNL</sequence>
<protein>
    <submittedName>
        <fullName evidence="1">Uncharacterized protein</fullName>
    </submittedName>
</protein>
<keyword evidence="2" id="KW-1185">Reference proteome</keyword>
<reference evidence="1 2" key="1">
    <citation type="submission" date="2007-01" db="EMBL/GenBank/DDBJ databases">
        <authorList>
            <person name="Haygood M."/>
            <person name="Podell S."/>
            <person name="Anderson C."/>
            <person name="Hopkinson B."/>
            <person name="Roe K."/>
            <person name="Barbeau K."/>
            <person name="Gaasterland T."/>
            <person name="Ferriera S."/>
            <person name="Johnson J."/>
            <person name="Kravitz S."/>
            <person name="Beeson K."/>
            <person name="Sutton G."/>
            <person name="Rogers Y.-H."/>
            <person name="Friedman R."/>
            <person name="Frazier M."/>
            <person name="Venter J.C."/>
        </authorList>
    </citation>
    <scope>NUCLEOTIDE SEQUENCE [LARGE SCALE GENOMIC DNA]</scope>
    <source>
        <strain evidence="1 2">ATCC 23134</strain>
    </source>
</reference>